<dbReference type="InParanoid" id="A0A409VWJ7"/>
<sequence>MSTSPTNDEITLNCLIWPTATPEANLFTYTLSESSRVEALQWLITADYCSQFQNTALNDTGTLHEWNVDLWLPKDPIGLGIGGSPTRRSLRDIRYDAKTGGGVTSLVSTVRLSAYFDPEKEEKAYVHVLVELPNEDAAYAEEYDLTKLDSGPAHAFWAHWWTRSGEPPRPLTQKVRLRSDDHPVPSRVDFAAINSIEARIMSGHPFLPPEIKEVLYRDEYDAIMEYLAKTPLDWSVMILSGHPGTGKTLFLYTLLARRLSQNLPTAFQTLYEDPNNSNLLIFTSRGVFRVNRPNSTSHDAVGHLLPYNAWALVDFDAHQRDCKMPANFLWSPQVGRFILCAAPPNPKFWKGWSKEHTLLFWSFKPWTLDELLLGLVSFCLQFSSSD</sequence>
<evidence type="ECO:0000313" key="2">
    <source>
        <dbReference type="Proteomes" id="UP000284706"/>
    </source>
</evidence>
<dbReference type="OrthoDB" id="3069695at2759"/>
<dbReference type="EMBL" id="NHYE01005535">
    <property type="protein sequence ID" value="PPQ70600.1"/>
    <property type="molecule type" value="Genomic_DNA"/>
</dbReference>
<name>A0A409VWJ7_9AGAR</name>
<protein>
    <submittedName>
        <fullName evidence="1">Uncharacterized protein</fullName>
    </submittedName>
</protein>
<dbReference type="PANTHER" id="PTHR33129:SF1">
    <property type="entry name" value="ATP-BINDING PROTEIN"/>
    <property type="match status" value="1"/>
</dbReference>
<proteinExistence type="predicted"/>
<accession>A0A409VWJ7</accession>
<dbReference type="Proteomes" id="UP000284706">
    <property type="component" value="Unassembled WGS sequence"/>
</dbReference>
<organism evidence="1 2">
    <name type="scientific">Gymnopilus dilepis</name>
    <dbReference type="NCBI Taxonomy" id="231916"/>
    <lineage>
        <taxon>Eukaryota</taxon>
        <taxon>Fungi</taxon>
        <taxon>Dikarya</taxon>
        <taxon>Basidiomycota</taxon>
        <taxon>Agaricomycotina</taxon>
        <taxon>Agaricomycetes</taxon>
        <taxon>Agaricomycetidae</taxon>
        <taxon>Agaricales</taxon>
        <taxon>Agaricineae</taxon>
        <taxon>Hymenogastraceae</taxon>
        <taxon>Gymnopilus</taxon>
    </lineage>
</organism>
<dbReference type="InterPro" id="IPR052980">
    <property type="entry name" value="Crinkler_effector"/>
</dbReference>
<reference evidence="1 2" key="1">
    <citation type="journal article" date="2018" name="Evol. Lett.">
        <title>Horizontal gene cluster transfer increased hallucinogenic mushroom diversity.</title>
        <authorList>
            <person name="Reynolds H.T."/>
            <person name="Vijayakumar V."/>
            <person name="Gluck-Thaler E."/>
            <person name="Korotkin H.B."/>
            <person name="Matheny P.B."/>
            <person name="Slot J.C."/>
        </authorList>
    </citation>
    <scope>NUCLEOTIDE SEQUENCE [LARGE SCALE GENOMIC DNA]</scope>
    <source>
        <strain evidence="1 2">SRW20</strain>
    </source>
</reference>
<dbReference type="InterPro" id="IPR027417">
    <property type="entry name" value="P-loop_NTPase"/>
</dbReference>
<dbReference type="STRING" id="231916.A0A409VWJ7"/>
<dbReference type="AlphaFoldDB" id="A0A409VWJ7"/>
<dbReference type="SUPFAM" id="SSF52540">
    <property type="entry name" value="P-loop containing nucleoside triphosphate hydrolases"/>
    <property type="match status" value="1"/>
</dbReference>
<gene>
    <name evidence="1" type="ORF">CVT26_013199</name>
</gene>
<dbReference type="PANTHER" id="PTHR33129">
    <property type="entry name" value="PROTEIN KINASE DOMAIN-CONTAINING PROTEIN-RELATED"/>
    <property type="match status" value="1"/>
</dbReference>
<keyword evidence="2" id="KW-1185">Reference proteome</keyword>
<evidence type="ECO:0000313" key="1">
    <source>
        <dbReference type="EMBL" id="PPQ70600.1"/>
    </source>
</evidence>
<comment type="caution">
    <text evidence="1">The sequence shown here is derived from an EMBL/GenBank/DDBJ whole genome shotgun (WGS) entry which is preliminary data.</text>
</comment>